<dbReference type="InterPro" id="IPR024524">
    <property type="entry name" value="DUF3800"/>
</dbReference>
<accession>A0AAJ1JLY7</accession>
<sequence length="371" mass="42692">MGVYVYADESGHSGKNIFDKSAKKYYQGAIISLGDIDSIIAGVINHHCEQLNVPRIHSNQHQEHVITVICEDLIDAMENISWQFSICMIDKPYLAPTKFVDLFFDSFDNPGVPVLWYNSDLFRHSLCLAVTNLLTKEDSIEFWDAYLSDSMPVMLQVAERLLTRIDSISDPRMNEVMRSGLQYAINHPDEFTMICTQGKSAYKGQTPNMVAFSSLMSATHTFCKAHSSSVEELIHDRSDEFRGTMREYHRIFHKLTHVEDDLGGPVLFEEAQFNLGTFNLRSSESHPALQAVDVFLWMVQRNLKTDRGRAALERLKQHISDFEISPRMSQLIVYARIYQLNSSPIPPKNMKEGKKLRRLLERERQKRLKIK</sequence>
<organism evidence="1 2">
    <name type="scientific">Providencia stuartii</name>
    <dbReference type="NCBI Taxonomy" id="588"/>
    <lineage>
        <taxon>Bacteria</taxon>
        <taxon>Pseudomonadati</taxon>
        <taxon>Pseudomonadota</taxon>
        <taxon>Gammaproteobacteria</taxon>
        <taxon>Enterobacterales</taxon>
        <taxon>Morganellaceae</taxon>
        <taxon>Providencia</taxon>
    </lineage>
</organism>
<reference evidence="1 2" key="1">
    <citation type="submission" date="2023-03" db="EMBL/GenBank/DDBJ databases">
        <title>WGS of NDM-producing Providencia thailandensis from Ukrainian patients.</title>
        <authorList>
            <person name="Zabicka D."/>
            <person name="Izdebski R."/>
            <person name="Urbanowicz P."/>
            <person name="Biedrzycka M."/>
            <person name="Guzek A."/>
            <person name="Gniadkowski M."/>
        </authorList>
    </citation>
    <scope>NUCLEOTIDE SEQUENCE [LARGE SCALE GENOMIC DNA]</scope>
    <source>
        <strain evidence="1 2">8015-22</strain>
    </source>
</reference>
<gene>
    <name evidence="1" type="ORF">PZS58_12960</name>
</gene>
<evidence type="ECO:0000313" key="2">
    <source>
        <dbReference type="Proteomes" id="UP001163056"/>
    </source>
</evidence>
<dbReference type="AlphaFoldDB" id="A0AAJ1JLY7"/>
<name>A0AAJ1JLY7_PROST</name>
<dbReference type="EMBL" id="JAREJI010000008">
    <property type="protein sequence ID" value="MDE8770415.1"/>
    <property type="molecule type" value="Genomic_DNA"/>
</dbReference>
<comment type="caution">
    <text evidence="1">The sequence shown here is derived from an EMBL/GenBank/DDBJ whole genome shotgun (WGS) entry which is preliminary data.</text>
</comment>
<protein>
    <submittedName>
        <fullName evidence="1">DUF3800 domain-containing protein</fullName>
    </submittedName>
</protein>
<dbReference type="RefSeq" id="WP_102957344.1">
    <property type="nucleotide sequence ID" value="NZ_CP181870.1"/>
</dbReference>
<dbReference type="Pfam" id="PF12686">
    <property type="entry name" value="DUF3800"/>
    <property type="match status" value="1"/>
</dbReference>
<evidence type="ECO:0000313" key="1">
    <source>
        <dbReference type="EMBL" id="MDE8770415.1"/>
    </source>
</evidence>
<dbReference type="Proteomes" id="UP001163056">
    <property type="component" value="Unassembled WGS sequence"/>
</dbReference>
<proteinExistence type="predicted"/>